<dbReference type="AlphaFoldDB" id="A0A4Y7R813"/>
<protein>
    <submittedName>
        <fullName evidence="1">Uncharacterized protein</fullName>
    </submittedName>
</protein>
<sequence>MAYYRAYHVMHETPKIFDDFLAHRLVMEEEWASIEYQIAESLKLFDSARAASCPDRATALRWMMREALAAPSLILARSRYAEDSLEYHKNQPFNDNHLRPCPLLDNPGRLTAMVEASGATSTEFVKQEDVHSLSGKCVVRLKNGL</sequence>
<evidence type="ECO:0000313" key="2">
    <source>
        <dbReference type="Proteomes" id="UP000298324"/>
    </source>
</evidence>
<name>A0A4Y7R813_9FIRM</name>
<dbReference type="Proteomes" id="UP000298324">
    <property type="component" value="Unassembled WGS sequence"/>
</dbReference>
<reference evidence="1 2" key="1">
    <citation type="journal article" date="2018" name="Environ. Microbiol.">
        <title>Novel energy conservation strategies and behaviour of Pelotomaculum schinkii driving syntrophic propionate catabolism.</title>
        <authorList>
            <person name="Hidalgo-Ahumada C.A.P."/>
            <person name="Nobu M.K."/>
            <person name="Narihiro T."/>
            <person name="Tamaki H."/>
            <person name="Liu W.T."/>
            <person name="Kamagata Y."/>
            <person name="Stams A.J.M."/>
            <person name="Imachi H."/>
            <person name="Sousa D.Z."/>
        </authorList>
    </citation>
    <scope>NUCLEOTIDE SEQUENCE [LARGE SCALE GENOMIC DNA]</scope>
    <source>
        <strain evidence="1 2">HH</strain>
    </source>
</reference>
<dbReference type="EMBL" id="QFGA01000003">
    <property type="protein sequence ID" value="TEB04833.1"/>
    <property type="molecule type" value="Genomic_DNA"/>
</dbReference>
<evidence type="ECO:0000313" key="1">
    <source>
        <dbReference type="EMBL" id="TEB04833.1"/>
    </source>
</evidence>
<keyword evidence="2" id="KW-1185">Reference proteome</keyword>
<accession>A0A4Y7R813</accession>
<comment type="caution">
    <text evidence="1">The sequence shown here is derived from an EMBL/GenBank/DDBJ whole genome shotgun (WGS) entry which is preliminary data.</text>
</comment>
<proteinExistence type="predicted"/>
<organism evidence="1 2">
    <name type="scientific">Pelotomaculum schinkii</name>
    <dbReference type="NCBI Taxonomy" id="78350"/>
    <lineage>
        <taxon>Bacteria</taxon>
        <taxon>Bacillati</taxon>
        <taxon>Bacillota</taxon>
        <taxon>Clostridia</taxon>
        <taxon>Eubacteriales</taxon>
        <taxon>Desulfotomaculaceae</taxon>
        <taxon>Pelotomaculum</taxon>
    </lineage>
</organism>
<gene>
    <name evidence="1" type="ORF">Psch_03595</name>
</gene>